<dbReference type="Pfam" id="PF00069">
    <property type="entry name" value="Pkinase"/>
    <property type="match status" value="1"/>
</dbReference>
<keyword evidence="1" id="KW-0723">Serine/threonine-protein kinase</keyword>
<name>A0A9P5L284_9HYPO</name>
<comment type="caution">
    <text evidence="7">The sequence shown here is derived from an EMBL/GenBank/DDBJ whole genome shotgun (WGS) entry which is preliminary data.</text>
</comment>
<evidence type="ECO:0000256" key="5">
    <source>
        <dbReference type="ARBA" id="ARBA00022840"/>
    </source>
</evidence>
<dbReference type="SMART" id="SM00220">
    <property type="entry name" value="S_TKc"/>
    <property type="match status" value="1"/>
</dbReference>
<evidence type="ECO:0000256" key="3">
    <source>
        <dbReference type="ARBA" id="ARBA00022741"/>
    </source>
</evidence>
<dbReference type="PANTHER" id="PTHR45646">
    <property type="entry name" value="SERINE/THREONINE-PROTEIN KINASE DOA-RELATED"/>
    <property type="match status" value="1"/>
</dbReference>
<keyword evidence="8" id="KW-1185">Reference proteome</keyword>
<dbReference type="PANTHER" id="PTHR45646:SF11">
    <property type="entry name" value="SERINE_THREONINE-PROTEIN KINASE DOA"/>
    <property type="match status" value="1"/>
</dbReference>
<dbReference type="InterPro" id="IPR011009">
    <property type="entry name" value="Kinase-like_dom_sf"/>
</dbReference>
<evidence type="ECO:0000313" key="8">
    <source>
        <dbReference type="Proteomes" id="UP000722485"/>
    </source>
</evidence>
<dbReference type="InterPro" id="IPR000719">
    <property type="entry name" value="Prot_kinase_dom"/>
</dbReference>
<gene>
    <name evidence="7" type="ORF">G7Z17_g13478</name>
</gene>
<protein>
    <recommendedName>
        <fullName evidence="6">Protein kinase domain-containing protein</fullName>
    </recommendedName>
</protein>
<evidence type="ECO:0000256" key="2">
    <source>
        <dbReference type="ARBA" id="ARBA00022679"/>
    </source>
</evidence>
<dbReference type="Gene3D" id="1.10.510.10">
    <property type="entry name" value="Transferase(Phosphotransferase) domain 1"/>
    <property type="match status" value="1"/>
</dbReference>
<dbReference type="GO" id="GO:0005634">
    <property type="term" value="C:nucleus"/>
    <property type="evidence" value="ECO:0007669"/>
    <property type="project" value="TreeGrafter"/>
</dbReference>
<dbReference type="GO" id="GO:0004674">
    <property type="term" value="F:protein serine/threonine kinase activity"/>
    <property type="evidence" value="ECO:0007669"/>
    <property type="project" value="UniProtKB-KW"/>
</dbReference>
<feature type="domain" description="Protein kinase" evidence="6">
    <location>
        <begin position="1"/>
        <end position="285"/>
    </location>
</feature>
<dbReference type="EMBL" id="JAANBB010000815">
    <property type="protein sequence ID" value="KAF7533650.1"/>
    <property type="molecule type" value="Genomic_DNA"/>
</dbReference>
<evidence type="ECO:0000313" key="7">
    <source>
        <dbReference type="EMBL" id="KAF7533650.1"/>
    </source>
</evidence>
<evidence type="ECO:0000256" key="1">
    <source>
        <dbReference type="ARBA" id="ARBA00022527"/>
    </source>
</evidence>
<dbReference type="SUPFAM" id="SSF56112">
    <property type="entry name" value="Protein kinase-like (PK-like)"/>
    <property type="match status" value="1"/>
</dbReference>
<keyword evidence="3" id="KW-0547">Nucleotide-binding</keyword>
<dbReference type="GO" id="GO:0043484">
    <property type="term" value="P:regulation of RNA splicing"/>
    <property type="evidence" value="ECO:0007669"/>
    <property type="project" value="TreeGrafter"/>
</dbReference>
<dbReference type="OrthoDB" id="5979581at2759"/>
<reference evidence="7" key="1">
    <citation type="submission" date="2020-03" db="EMBL/GenBank/DDBJ databases">
        <title>Draft Genome Sequence of Cylindrodendrum hubeiense.</title>
        <authorList>
            <person name="Buettner E."/>
            <person name="Kellner H."/>
        </authorList>
    </citation>
    <scope>NUCLEOTIDE SEQUENCE</scope>
    <source>
        <strain evidence="7">IHI 201604</strain>
    </source>
</reference>
<evidence type="ECO:0000256" key="4">
    <source>
        <dbReference type="ARBA" id="ARBA00022777"/>
    </source>
</evidence>
<proteinExistence type="predicted"/>
<dbReference type="AlphaFoldDB" id="A0A9P5L284"/>
<dbReference type="GO" id="GO:0005524">
    <property type="term" value="F:ATP binding"/>
    <property type="evidence" value="ECO:0007669"/>
    <property type="project" value="UniProtKB-KW"/>
</dbReference>
<accession>A0A9P5L284</accession>
<keyword evidence="2" id="KW-0808">Transferase</keyword>
<organism evidence="7 8">
    <name type="scientific">Cylindrodendrum hubeiense</name>
    <dbReference type="NCBI Taxonomy" id="595255"/>
    <lineage>
        <taxon>Eukaryota</taxon>
        <taxon>Fungi</taxon>
        <taxon>Dikarya</taxon>
        <taxon>Ascomycota</taxon>
        <taxon>Pezizomycotina</taxon>
        <taxon>Sordariomycetes</taxon>
        <taxon>Hypocreomycetidae</taxon>
        <taxon>Hypocreales</taxon>
        <taxon>Nectriaceae</taxon>
        <taxon>Cylindrodendrum</taxon>
    </lineage>
</organism>
<dbReference type="InterPro" id="IPR051175">
    <property type="entry name" value="CLK_kinases"/>
</dbReference>
<dbReference type="Proteomes" id="UP000722485">
    <property type="component" value="Unassembled WGS sequence"/>
</dbReference>
<evidence type="ECO:0000259" key="6">
    <source>
        <dbReference type="PROSITE" id="PS50011"/>
    </source>
</evidence>
<keyword evidence="4" id="KW-0418">Kinase</keyword>
<dbReference type="PROSITE" id="PS50011">
    <property type="entry name" value="PROTEIN_KINASE_DOM"/>
    <property type="match status" value="1"/>
</dbReference>
<keyword evidence="5" id="KW-0067">ATP-binding</keyword>
<sequence length="287" mass="32611">MPSTGPICQWWPECQGICHGDLTPNNALHHVHGLDGLTEDEVLQILGGPITNRIFKGPIGARIADPIKDHDDPHVPQYLVYPVKWQDVDKRFISEQPCLIDLGESFEIAHPPEDLGIPGPYRAPELILDNKMGFGTDLWALGCTLFEIRTGRKLFCAFDDEDDDYLDFMVQVLGKMPEPWWSTTWEARKRLWKDETDEQGRAIPTVADVEEPNPGIRRIIHPSVAQGARSLGEKLNPGLWYLSTDTHRDISQREIEIFSDLLGKLLEYTPEERLSAAAVLDHEWFKL</sequence>